<dbReference type="EMBL" id="AKKN01000016">
    <property type="protein sequence ID" value="EKT52850.1"/>
    <property type="molecule type" value="Genomic_DNA"/>
</dbReference>
<proteinExistence type="predicted"/>
<feature type="transmembrane region" description="Helical" evidence="1">
    <location>
        <begin position="255"/>
        <end position="272"/>
    </location>
</feature>
<dbReference type="AlphaFoldDB" id="K8W9H4"/>
<dbReference type="Gene3D" id="3.40.50.300">
    <property type="entry name" value="P-loop containing nucleotide triphosphate hydrolases"/>
    <property type="match status" value="1"/>
</dbReference>
<name>K8W9H4_9GAMM</name>
<evidence type="ECO:0000256" key="1">
    <source>
        <dbReference type="SAM" id="Phobius"/>
    </source>
</evidence>
<comment type="caution">
    <text evidence="3">The sequence shown here is derived from an EMBL/GenBank/DDBJ whole genome shotgun (WGS) entry which is preliminary data.</text>
</comment>
<dbReference type="InterPro" id="IPR027417">
    <property type="entry name" value="P-loop_NTPase"/>
</dbReference>
<keyword evidence="1" id="KW-0472">Membrane</keyword>
<keyword evidence="1" id="KW-0812">Transmembrane</keyword>
<gene>
    <name evidence="3" type="ORF">OO7_16370</name>
</gene>
<keyword evidence="1" id="KW-1133">Transmembrane helix</keyword>
<evidence type="ECO:0000259" key="2">
    <source>
        <dbReference type="Pfam" id="PF05707"/>
    </source>
</evidence>
<protein>
    <recommendedName>
        <fullName evidence="2">Zona occludens toxin N-terminal domain-containing protein</fullName>
    </recommendedName>
</protein>
<evidence type="ECO:0000313" key="3">
    <source>
        <dbReference type="EMBL" id="EKT52850.1"/>
    </source>
</evidence>
<dbReference type="InterPro" id="IPR008900">
    <property type="entry name" value="Zot_N"/>
</dbReference>
<evidence type="ECO:0000313" key="4">
    <source>
        <dbReference type="Proteomes" id="UP000010290"/>
    </source>
</evidence>
<dbReference type="Proteomes" id="UP000010290">
    <property type="component" value="Plasmid pPSN2"/>
</dbReference>
<geneLocation type="plasmid" evidence="3 4">
    <name>pPSN2</name>
</geneLocation>
<keyword evidence="3" id="KW-0614">Plasmid</keyword>
<reference evidence="3 4" key="1">
    <citation type="journal article" date="2012" name="BMC Genomics">
        <title>Comparative genomics of bacteria in the genus Providencia isolated from wild Drosophila melanogaster.</title>
        <authorList>
            <person name="Galac M.R."/>
            <person name="Lazzaro B.P."/>
        </authorList>
    </citation>
    <scope>NUCLEOTIDE SEQUENCE [LARGE SCALE GENOMIC DNA]</scope>
    <source>
        <strain evidence="3 4">DSM 19967</strain>
        <plasmid evidence="3">pPSN2</plasmid>
    </source>
</reference>
<feature type="domain" description="Zona occludens toxin N-terminal" evidence="2">
    <location>
        <begin position="2"/>
        <end position="154"/>
    </location>
</feature>
<keyword evidence="4" id="KW-1185">Reference proteome</keyword>
<sequence length="347" mass="40221">MAVYFVTGKLGSGKTLSAVYKIRDYLMKGRKVATNLNISFTGMFGYRAKNINLVRVPDKPTAFDLDAIGRGNTSYNEDLNGLLVLDECGTWFNSRSWADKSRQDLINWIAHARKLGWDVLFLVQSLQVVDKQSRLMFAEHVVYCRRMDRLKIPYIHWILQIITLGQFRLPKIHLAIVKYGDSPPHNATALIVDKWIYQGSPLYSAYDTKQQFSDFYDKGSFCQLPPSYLYNNPAKKNIGFFMRLTQIYFKRSSRLTLIFSGILLTLVFQFFYQKYIPQQAEFIDKNMSSIYIDSYHKHGNTVFYKFQTPNGIFTLSDFEKQGFTVKPVNHCLVNLLKSGVNYEIHCQ</sequence>
<organism evidence="3 4">
    <name type="scientific">Providencia sneebia DSM 19967</name>
    <dbReference type="NCBI Taxonomy" id="1141660"/>
    <lineage>
        <taxon>Bacteria</taxon>
        <taxon>Pseudomonadati</taxon>
        <taxon>Pseudomonadota</taxon>
        <taxon>Gammaproteobacteria</taxon>
        <taxon>Enterobacterales</taxon>
        <taxon>Morganellaceae</taxon>
        <taxon>Providencia</taxon>
    </lineage>
</organism>
<dbReference type="Pfam" id="PF05707">
    <property type="entry name" value="Zot"/>
    <property type="match status" value="1"/>
</dbReference>
<accession>K8W9H4</accession>